<dbReference type="InterPro" id="IPR001173">
    <property type="entry name" value="Glyco_trans_2-like"/>
</dbReference>
<organism evidence="2 3">
    <name type="scientific">Candidatus Jeotgalibaca merdavium</name>
    <dbReference type="NCBI Taxonomy" id="2838627"/>
    <lineage>
        <taxon>Bacteria</taxon>
        <taxon>Bacillati</taxon>
        <taxon>Bacillota</taxon>
        <taxon>Bacilli</taxon>
        <taxon>Lactobacillales</taxon>
        <taxon>Carnobacteriaceae</taxon>
        <taxon>Jeotgalibaca</taxon>
    </lineage>
</organism>
<accession>A0A9D2I223</accession>
<dbReference type="GO" id="GO:0006487">
    <property type="term" value="P:protein N-linked glycosylation"/>
    <property type="evidence" value="ECO:0007669"/>
    <property type="project" value="TreeGrafter"/>
</dbReference>
<dbReference type="CDD" id="cd04179">
    <property type="entry name" value="DPM_DPG-synthase_like"/>
    <property type="match status" value="1"/>
</dbReference>
<evidence type="ECO:0000313" key="3">
    <source>
        <dbReference type="Proteomes" id="UP000886856"/>
    </source>
</evidence>
<protein>
    <submittedName>
        <fullName evidence="2">Glycosyltransferase family 2 protein</fullName>
    </submittedName>
</protein>
<dbReference type="InterPro" id="IPR029044">
    <property type="entry name" value="Nucleotide-diphossugar_trans"/>
</dbReference>
<dbReference type="PANTHER" id="PTHR10859">
    <property type="entry name" value="GLYCOSYL TRANSFERASE"/>
    <property type="match status" value="1"/>
</dbReference>
<dbReference type="Proteomes" id="UP000886856">
    <property type="component" value="Unassembled WGS sequence"/>
</dbReference>
<reference evidence="2" key="1">
    <citation type="journal article" date="2021" name="PeerJ">
        <title>Extensive microbial diversity within the chicken gut microbiome revealed by metagenomics and culture.</title>
        <authorList>
            <person name="Gilroy R."/>
            <person name="Ravi A."/>
            <person name="Getino M."/>
            <person name="Pursley I."/>
            <person name="Horton D.L."/>
            <person name="Alikhan N.F."/>
            <person name="Baker D."/>
            <person name="Gharbi K."/>
            <person name="Hall N."/>
            <person name="Watson M."/>
            <person name="Adriaenssens E.M."/>
            <person name="Foster-Nyarko E."/>
            <person name="Jarju S."/>
            <person name="Secka A."/>
            <person name="Antonio M."/>
            <person name="Oren A."/>
            <person name="Chaudhuri R.R."/>
            <person name="La Ragione R."/>
            <person name="Hildebrand F."/>
            <person name="Pallen M.J."/>
        </authorList>
    </citation>
    <scope>NUCLEOTIDE SEQUENCE</scope>
    <source>
        <strain evidence="2">CHK171-505</strain>
    </source>
</reference>
<dbReference type="SUPFAM" id="SSF53448">
    <property type="entry name" value="Nucleotide-diphospho-sugar transferases"/>
    <property type="match status" value="1"/>
</dbReference>
<evidence type="ECO:0000313" key="2">
    <source>
        <dbReference type="EMBL" id="HJA91460.1"/>
    </source>
</evidence>
<feature type="domain" description="Glycosyltransferase 2-like" evidence="1">
    <location>
        <begin position="7"/>
        <end position="132"/>
    </location>
</feature>
<name>A0A9D2I223_9LACT</name>
<dbReference type="PANTHER" id="PTHR10859:SF114">
    <property type="entry name" value="DOLICHOL-PHOSPHATE MANNOSYLTRANSFERASE"/>
    <property type="match status" value="1"/>
</dbReference>
<sequence>MFSQSVVVIPAFNPSNDLILYAKQLIDKGVPSIIIVNDGSKPEHQAVFDQLAALPACQLLVHEVNRGKGRALKTAFSYIKEQQLAVKTIVTADADGQHVAEDVMALITVAKDSPNTIVLGVRDFDQDNVPSKNAFGNKLTSRVVALLFGTYISDTQTGLRAFDFNHLDWLLDVSGDRFEYEMNVLTYALIQSIPIHEQAIQTIYFGGESSSHYNALTDSLRIAKQLLRGFILKKRFK</sequence>
<gene>
    <name evidence="2" type="ORF">H9948_11805</name>
</gene>
<dbReference type="Pfam" id="PF00535">
    <property type="entry name" value="Glycos_transf_2"/>
    <property type="match status" value="1"/>
</dbReference>
<reference evidence="2" key="2">
    <citation type="submission" date="2021-04" db="EMBL/GenBank/DDBJ databases">
        <authorList>
            <person name="Gilroy R."/>
        </authorList>
    </citation>
    <scope>NUCLEOTIDE SEQUENCE</scope>
    <source>
        <strain evidence="2">CHK171-505</strain>
    </source>
</reference>
<evidence type="ECO:0000259" key="1">
    <source>
        <dbReference type="Pfam" id="PF00535"/>
    </source>
</evidence>
<dbReference type="Gene3D" id="3.90.550.10">
    <property type="entry name" value="Spore Coat Polysaccharide Biosynthesis Protein SpsA, Chain A"/>
    <property type="match status" value="1"/>
</dbReference>
<dbReference type="AlphaFoldDB" id="A0A9D2I223"/>
<dbReference type="EMBL" id="DWYW01000276">
    <property type="protein sequence ID" value="HJA91460.1"/>
    <property type="molecule type" value="Genomic_DNA"/>
</dbReference>
<comment type="caution">
    <text evidence="2">The sequence shown here is derived from an EMBL/GenBank/DDBJ whole genome shotgun (WGS) entry which is preliminary data.</text>
</comment>
<proteinExistence type="predicted"/>